<name>A0A1I7Y882_9BILA</name>
<keyword evidence="1" id="KW-1185">Reference proteome</keyword>
<dbReference type="Proteomes" id="UP000095287">
    <property type="component" value="Unplaced"/>
</dbReference>
<accession>A0A1I7Y882</accession>
<proteinExistence type="predicted"/>
<evidence type="ECO:0000313" key="1">
    <source>
        <dbReference type="Proteomes" id="UP000095287"/>
    </source>
</evidence>
<organism evidence="1 2">
    <name type="scientific">Steinernema glaseri</name>
    <dbReference type="NCBI Taxonomy" id="37863"/>
    <lineage>
        <taxon>Eukaryota</taxon>
        <taxon>Metazoa</taxon>
        <taxon>Ecdysozoa</taxon>
        <taxon>Nematoda</taxon>
        <taxon>Chromadorea</taxon>
        <taxon>Rhabditida</taxon>
        <taxon>Tylenchina</taxon>
        <taxon>Panagrolaimomorpha</taxon>
        <taxon>Strongyloidoidea</taxon>
        <taxon>Steinernematidae</taxon>
        <taxon>Steinernema</taxon>
    </lineage>
</organism>
<protein>
    <submittedName>
        <fullName evidence="2">Uncharacterized protein</fullName>
    </submittedName>
</protein>
<reference evidence="2" key="1">
    <citation type="submission" date="2016-11" db="UniProtKB">
        <authorList>
            <consortium name="WormBaseParasite"/>
        </authorList>
    </citation>
    <scope>IDENTIFICATION</scope>
</reference>
<sequence length="102" mass="11689">MGGPPRFPTSQDLEINTIYHLLSPRRTARRCEITVHSLYRAFHVCDMRVVRVIEQSATLWFVKHRGSGLSFLLCSRDGIISDWSPKIRDSKVLLSFFGLVTP</sequence>
<evidence type="ECO:0000313" key="2">
    <source>
        <dbReference type="WBParaSite" id="L893_g13639.t1"/>
    </source>
</evidence>
<dbReference type="WBParaSite" id="L893_g13639.t1">
    <property type="protein sequence ID" value="L893_g13639.t1"/>
    <property type="gene ID" value="L893_g13639"/>
</dbReference>
<dbReference type="AlphaFoldDB" id="A0A1I7Y882"/>